<evidence type="ECO:0000256" key="2">
    <source>
        <dbReference type="ARBA" id="ARBA00022898"/>
    </source>
</evidence>
<dbReference type="Gene3D" id="3.40.640.10">
    <property type="entry name" value="Type I PLP-dependent aspartate aminotransferase-like (Major domain)"/>
    <property type="match status" value="1"/>
</dbReference>
<protein>
    <submittedName>
        <fullName evidence="4">Aspartate aminotransferase family protein</fullName>
    </submittedName>
</protein>
<name>A0A9X5CMN1_9ACTN</name>
<dbReference type="GO" id="GO:0008483">
    <property type="term" value="F:transaminase activity"/>
    <property type="evidence" value="ECO:0007669"/>
    <property type="project" value="UniProtKB-KW"/>
</dbReference>
<dbReference type="InterPro" id="IPR005814">
    <property type="entry name" value="Aminotrans_3"/>
</dbReference>
<dbReference type="RefSeq" id="WP_163090148.1">
    <property type="nucleotide sequence ID" value="NZ_JAAGNA010000790.1"/>
</dbReference>
<keyword evidence="4" id="KW-0032">Aminotransferase</keyword>
<dbReference type="PROSITE" id="PS00600">
    <property type="entry name" value="AA_TRANSFER_CLASS_3"/>
    <property type="match status" value="1"/>
</dbReference>
<keyword evidence="5" id="KW-1185">Reference proteome</keyword>
<dbReference type="SUPFAM" id="SSF53383">
    <property type="entry name" value="PLP-dependent transferases"/>
    <property type="match status" value="1"/>
</dbReference>
<dbReference type="InterPro" id="IPR049691">
    <property type="entry name" value="Daptide_aminotransferase"/>
</dbReference>
<dbReference type="PIRSF" id="PIRSF000521">
    <property type="entry name" value="Transaminase_4ab_Lys_Orn"/>
    <property type="match status" value="1"/>
</dbReference>
<evidence type="ECO:0000313" key="4">
    <source>
        <dbReference type="EMBL" id="NEC51330.1"/>
    </source>
</evidence>
<sequence>MTKATRYPLWEQFAPPGVFGDPARTAVRAEGTRVLFADGRWRLCGTSGLWNVNFGYNNARVADAIADTLRTASYLPVFRSAHQPAVDASRALLDLAGPEHFGRVVFSTSGGAANDLTMKLARQYQALRGEGRRRLIVGLTGSYHGTTYGSHALTGEDLGQDMYAVDRRWVRHVAHDDPAELRRLMAAEGDQVAAVVVEPVLGSGAFPLPESFLTALEELRREHGFLLVADEVATGFARTGLAFASEAWPMRPDLLLASKGLTNGTCAAAVVLVSHDVCETYERHNAPLMHGETQAGAPTTCAAIIASIDELERLDAPRRARETGKLLEDALAALGGHPLVTGHGGVGCFQALRLGTDGQRLPQFHVIQTVGALREAGLTVQPGPGCVQLIPTLVYERSDVEELASLLRTGLDLAAQRLASAPAGPGR</sequence>
<dbReference type="Pfam" id="PF00202">
    <property type="entry name" value="Aminotran_3"/>
    <property type="match status" value="1"/>
</dbReference>
<dbReference type="Gene3D" id="3.90.1150.10">
    <property type="entry name" value="Aspartate Aminotransferase, domain 1"/>
    <property type="match status" value="1"/>
</dbReference>
<evidence type="ECO:0000256" key="1">
    <source>
        <dbReference type="ARBA" id="ARBA00008954"/>
    </source>
</evidence>
<keyword evidence="2 3" id="KW-0663">Pyridoxal phosphate</keyword>
<dbReference type="InterPro" id="IPR015422">
    <property type="entry name" value="PyrdxlP-dep_Trfase_small"/>
</dbReference>
<gene>
    <name evidence="4" type="ORF">G3I18_22605</name>
</gene>
<accession>A0A9X5CMN1</accession>
<dbReference type="AlphaFoldDB" id="A0A9X5CMN1"/>
<evidence type="ECO:0000256" key="3">
    <source>
        <dbReference type="RuleBase" id="RU003560"/>
    </source>
</evidence>
<dbReference type="InterPro" id="IPR049704">
    <property type="entry name" value="Aminotrans_3_PPA_site"/>
</dbReference>
<keyword evidence="4" id="KW-0808">Transferase</keyword>
<proteinExistence type="inferred from homology"/>
<dbReference type="NCBIfam" id="NF041821">
    <property type="entry name" value="daptide_amino"/>
    <property type="match status" value="1"/>
</dbReference>
<dbReference type="InterPro" id="IPR015424">
    <property type="entry name" value="PyrdxlP-dep_Trfase"/>
</dbReference>
<dbReference type="GO" id="GO:0030170">
    <property type="term" value="F:pyridoxal phosphate binding"/>
    <property type="evidence" value="ECO:0007669"/>
    <property type="project" value="InterPro"/>
</dbReference>
<reference evidence="4 5" key="1">
    <citation type="submission" date="2020-01" db="EMBL/GenBank/DDBJ databases">
        <title>Insect and environment-associated Actinomycetes.</title>
        <authorList>
            <person name="Currrie C."/>
            <person name="Chevrette M."/>
            <person name="Carlson C."/>
            <person name="Stubbendieck R."/>
            <person name="Wendt-Pienkowski E."/>
        </authorList>
    </citation>
    <scope>NUCLEOTIDE SEQUENCE [LARGE SCALE GENOMIC DNA]</scope>
    <source>
        <strain evidence="4 5">SID8189</strain>
    </source>
</reference>
<dbReference type="InterPro" id="IPR015421">
    <property type="entry name" value="PyrdxlP-dep_Trfase_major"/>
</dbReference>
<comment type="similarity">
    <text evidence="1 3">Belongs to the class-III pyridoxal-phosphate-dependent aminotransferase family.</text>
</comment>
<comment type="caution">
    <text evidence="4">The sequence shown here is derived from an EMBL/GenBank/DDBJ whole genome shotgun (WGS) entry which is preliminary data.</text>
</comment>
<organism evidence="4 5">
    <name type="scientific">Actinospica acidiphila</name>
    <dbReference type="NCBI Taxonomy" id="304899"/>
    <lineage>
        <taxon>Bacteria</taxon>
        <taxon>Bacillati</taxon>
        <taxon>Actinomycetota</taxon>
        <taxon>Actinomycetes</taxon>
        <taxon>Catenulisporales</taxon>
        <taxon>Actinospicaceae</taxon>
        <taxon>Actinospica</taxon>
    </lineage>
</organism>
<evidence type="ECO:0000313" key="5">
    <source>
        <dbReference type="Proteomes" id="UP000471745"/>
    </source>
</evidence>
<dbReference type="PANTHER" id="PTHR43094:SF1">
    <property type="entry name" value="AMINOTRANSFERASE CLASS-III"/>
    <property type="match status" value="1"/>
</dbReference>
<dbReference type="Proteomes" id="UP000471745">
    <property type="component" value="Unassembled WGS sequence"/>
</dbReference>
<dbReference type="EMBL" id="JAAGNA010000790">
    <property type="protein sequence ID" value="NEC51330.1"/>
    <property type="molecule type" value="Genomic_DNA"/>
</dbReference>
<dbReference type="PANTHER" id="PTHR43094">
    <property type="entry name" value="AMINOTRANSFERASE"/>
    <property type="match status" value="1"/>
</dbReference>